<dbReference type="Gene3D" id="3.40.50.2020">
    <property type="match status" value="1"/>
</dbReference>
<keyword evidence="3" id="KW-1185">Reference proteome</keyword>
<dbReference type="Pfam" id="PF00156">
    <property type="entry name" value="Pribosyltran"/>
    <property type="match status" value="1"/>
</dbReference>
<evidence type="ECO:0000259" key="1">
    <source>
        <dbReference type="Pfam" id="PF00156"/>
    </source>
</evidence>
<organism evidence="2 3">
    <name type="scientific">Leptospirillum ferrodiazotrophum</name>
    <dbReference type="NCBI Taxonomy" id="412449"/>
    <lineage>
        <taxon>Bacteria</taxon>
        <taxon>Pseudomonadati</taxon>
        <taxon>Nitrospirota</taxon>
        <taxon>Nitrospiria</taxon>
        <taxon>Nitrospirales</taxon>
        <taxon>Nitrospiraceae</taxon>
        <taxon>Leptospirillum</taxon>
    </lineage>
</organism>
<protein>
    <submittedName>
        <fullName evidence="2">Phosphoribosyltransferase</fullName>
    </submittedName>
</protein>
<dbReference type="GO" id="GO:0016757">
    <property type="term" value="F:glycosyltransferase activity"/>
    <property type="evidence" value="ECO:0007669"/>
    <property type="project" value="UniProtKB-KW"/>
</dbReference>
<accession>C6HU29</accession>
<keyword evidence="2" id="KW-0808">Transferase</keyword>
<gene>
    <name evidence="2" type="ORF">UBAL3_44810094</name>
</gene>
<dbReference type="EMBL" id="GG693852">
    <property type="protein sequence ID" value="EES53957.1"/>
    <property type="molecule type" value="Genomic_DNA"/>
</dbReference>
<reference evidence="2 3" key="1">
    <citation type="journal article" date="2009" name="Appl. Environ. Microbiol.">
        <title>Community genomic and proteomic analyses of chemoautotrophic iron-oxidizing "Leptospirillum rubarum" (Group II) and "Leptospirillum ferrodiazotrophum" (Group III) bacteria in acid mine drainage biofilms.</title>
        <authorList>
            <person name="Goltsman D.S."/>
            <person name="Denef V.J."/>
            <person name="Singer S.W."/>
            <person name="VerBerkmoes N.C."/>
            <person name="Lefsrud M."/>
            <person name="Mueller R.S."/>
            <person name="Dick G.J."/>
            <person name="Sun C.L."/>
            <person name="Wheeler K.E."/>
            <person name="Zemla A."/>
            <person name="Baker B.J."/>
            <person name="Hauser L."/>
            <person name="Land M."/>
            <person name="Shah M.B."/>
            <person name="Thelen M.P."/>
            <person name="Hettich R.L."/>
            <person name="Banfield J.F."/>
        </authorList>
    </citation>
    <scope>NUCLEOTIDE SEQUENCE [LARGE SCALE GENOMIC DNA]</scope>
</reference>
<proteinExistence type="predicted"/>
<evidence type="ECO:0000313" key="3">
    <source>
        <dbReference type="Proteomes" id="UP000009374"/>
    </source>
</evidence>
<dbReference type="InterPro" id="IPR029057">
    <property type="entry name" value="PRTase-like"/>
</dbReference>
<evidence type="ECO:0000313" key="2">
    <source>
        <dbReference type="EMBL" id="EES53957.1"/>
    </source>
</evidence>
<feature type="domain" description="Phosphoribosyltransferase" evidence="1">
    <location>
        <begin position="23"/>
        <end position="177"/>
    </location>
</feature>
<dbReference type="AlphaFoldDB" id="C6HU29"/>
<dbReference type="InterPro" id="IPR000836">
    <property type="entry name" value="PRTase_dom"/>
</dbReference>
<name>C6HU29_9BACT</name>
<sequence>MEAFRDREEAARELSVALSPWRGAHPLVLAIPRGAVPMAEILARELEGDFDVVLVRKIGAPGDPEFAVGAVDESGSLSLSPEARLIGIGPEEAEAERQRELLVIRERRRLWGKGRPSVDPSGRTVIIVDDGMATGATMASALRFLREKKPKILVAAVPVASREALDRIRPLADRTVSLLTPERFLSVSQFYESFPQVGDEEVRRILEKKHH</sequence>
<dbReference type="SUPFAM" id="SSF53271">
    <property type="entry name" value="PRTase-like"/>
    <property type="match status" value="1"/>
</dbReference>
<dbReference type="CDD" id="cd06223">
    <property type="entry name" value="PRTases_typeI"/>
    <property type="match status" value="1"/>
</dbReference>
<keyword evidence="2" id="KW-0328">Glycosyltransferase</keyword>
<dbReference type="Proteomes" id="UP000009374">
    <property type="component" value="Unassembled WGS sequence"/>
</dbReference>
<dbReference type="Gene3D" id="3.30.1310.20">
    <property type="entry name" value="PRTase-like"/>
    <property type="match status" value="1"/>
</dbReference>